<reference evidence="4" key="1">
    <citation type="submission" date="2021-01" db="EMBL/GenBank/DDBJ databases">
        <authorList>
            <person name="Corre E."/>
            <person name="Pelletier E."/>
            <person name="Niang G."/>
            <person name="Scheremetjew M."/>
            <person name="Finn R."/>
            <person name="Kale V."/>
            <person name="Holt S."/>
            <person name="Cochrane G."/>
            <person name="Meng A."/>
            <person name="Brown T."/>
            <person name="Cohen L."/>
        </authorList>
    </citation>
    <scope>NUCLEOTIDE SEQUENCE</scope>
</reference>
<evidence type="ECO:0008006" key="5">
    <source>
        <dbReference type="Google" id="ProtNLM"/>
    </source>
</evidence>
<dbReference type="InterPro" id="IPR050630">
    <property type="entry name" value="WD_repeat_EMAP"/>
</dbReference>
<feature type="repeat" description="WD" evidence="3">
    <location>
        <begin position="405"/>
        <end position="444"/>
    </location>
</feature>
<evidence type="ECO:0000256" key="2">
    <source>
        <dbReference type="ARBA" id="ARBA00022737"/>
    </source>
</evidence>
<dbReference type="PROSITE" id="PS00678">
    <property type="entry name" value="WD_REPEATS_1"/>
    <property type="match status" value="2"/>
</dbReference>
<accession>A0A7S1ADC4</accession>
<proteinExistence type="predicted"/>
<dbReference type="PANTHER" id="PTHR13720:SF53">
    <property type="entry name" value="ANAPHASE-PROMOTING COMPLEX SUBUNIT 4 WD40 DOMAIN-CONTAINING PROTEIN"/>
    <property type="match status" value="1"/>
</dbReference>
<gene>
    <name evidence="4" type="ORF">NSCI0253_LOCUS24466</name>
</gene>
<dbReference type="PANTHER" id="PTHR13720">
    <property type="entry name" value="WD-40 REPEAT PROTEIN"/>
    <property type="match status" value="1"/>
</dbReference>
<evidence type="ECO:0000256" key="1">
    <source>
        <dbReference type="ARBA" id="ARBA00022574"/>
    </source>
</evidence>
<protein>
    <recommendedName>
        <fullName evidence="5">Guanine nucleotide-binding protein subunit beta-like protein</fullName>
    </recommendedName>
</protein>
<dbReference type="Pfam" id="PF00400">
    <property type="entry name" value="WD40"/>
    <property type="match status" value="6"/>
</dbReference>
<dbReference type="SUPFAM" id="SSF50978">
    <property type="entry name" value="WD40 repeat-like"/>
    <property type="match status" value="2"/>
</dbReference>
<dbReference type="SMART" id="SM00320">
    <property type="entry name" value="WD40"/>
    <property type="match status" value="10"/>
</dbReference>
<keyword evidence="1 3" id="KW-0853">WD repeat</keyword>
<evidence type="ECO:0000256" key="3">
    <source>
        <dbReference type="PROSITE-ProRule" id="PRU00221"/>
    </source>
</evidence>
<dbReference type="EMBL" id="HBFQ01034715">
    <property type="protein sequence ID" value="CAD8850116.1"/>
    <property type="molecule type" value="Transcribed_RNA"/>
</dbReference>
<feature type="repeat" description="WD" evidence="3">
    <location>
        <begin position="101"/>
        <end position="142"/>
    </location>
</feature>
<dbReference type="InterPro" id="IPR015943">
    <property type="entry name" value="WD40/YVTN_repeat-like_dom_sf"/>
</dbReference>
<dbReference type="GO" id="GO:0005929">
    <property type="term" value="C:cilium"/>
    <property type="evidence" value="ECO:0007669"/>
    <property type="project" value="UniProtKB-ARBA"/>
</dbReference>
<organism evidence="4">
    <name type="scientific">Noctiluca scintillans</name>
    <name type="common">Sea sparkle</name>
    <name type="synonym">Red tide dinoflagellate</name>
    <dbReference type="NCBI Taxonomy" id="2966"/>
    <lineage>
        <taxon>Eukaryota</taxon>
        <taxon>Sar</taxon>
        <taxon>Alveolata</taxon>
        <taxon>Dinophyceae</taxon>
        <taxon>Noctilucales</taxon>
        <taxon>Noctilucaceae</taxon>
        <taxon>Noctiluca</taxon>
    </lineage>
</organism>
<name>A0A7S1ADC4_NOCSC</name>
<dbReference type="Gene3D" id="2.130.10.10">
    <property type="entry name" value="YVTN repeat-like/Quinoprotein amine dehydrogenase"/>
    <property type="match status" value="3"/>
</dbReference>
<sequence>MAAAELEHFIGGSKYVNVVHYHPLRTETLIYAAAATIIVEEVSDPHSQEFLRGHDADISALDVSQNGKLVASGQSGSPYRKGADALVVVWDFDQRAKFAEFGGLAHSVLCVKFSPDGRFLIGTGANQMLFVWDVSTGEKVYSRKTENPCFLGLWGPVQTSQGRPAYSLCTAYDAQILQHQMTFDIRDMAYSLTSEVLQFPSGFQRRHLCGLVRDGFLFTGTSAGEMCVFNLKSSVFRAALPICNNGVVSIAVYQDVVYTGGGDGRVRAMRGFDTQWDEMAGNQLEAGVTALTVCSDGGELVVGTRNGKLFRLLSSDLTASLQSAAHTSRVTDVAFGSSNDLVCTCSDAGEVFLVDLSDYLPVTVAIAKSGACSAVFSSTWAEIVVGYDDGFVRAWSTNGGQLWQTHAHRGGVCVVKESADFIVTGGQDFAVRFWHRSTRELLATFTNHRKPVSDLILDSMSPHLAHSGSEDRSLVTYDLKANKTLIQHSTAGSSITGLSQRKDSEQEVVSSCLDGKVLFWDVDYADPVSCLEGGASVRFRCVDVSPKGRYIAAGAEDARIYIFDLVTSKCIQQCTGHSDAITRLRWSPDQKQIVSAGRDGCVIVWNFFEV</sequence>
<keyword evidence="2" id="KW-0677">Repeat</keyword>
<dbReference type="InterPro" id="IPR001680">
    <property type="entry name" value="WD40_rpt"/>
</dbReference>
<dbReference type="CDD" id="cd00200">
    <property type="entry name" value="WD40"/>
    <property type="match status" value="1"/>
</dbReference>
<feature type="repeat" description="WD" evidence="3">
    <location>
        <begin position="574"/>
        <end position="610"/>
    </location>
</feature>
<evidence type="ECO:0000313" key="4">
    <source>
        <dbReference type="EMBL" id="CAD8850116.1"/>
    </source>
</evidence>
<dbReference type="AlphaFoldDB" id="A0A7S1ADC4"/>
<dbReference type="InterPro" id="IPR019775">
    <property type="entry name" value="WD40_repeat_CS"/>
</dbReference>
<dbReference type="PROSITE" id="PS50294">
    <property type="entry name" value="WD_REPEATS_REGION"/>
    <property type="match status" value="2"/>
</dbReference>
<dbReference type="InterPro" id="IPR036322">
    <property type="entry name" value="WD40_repeat_dom_sf"/>
</dbReference>
<dbReference type="PROSITE" id="PS50082">
    <property type="entry name" value="WD_REPEATS_2"/>
    <property type="match status" value="3"/>
</dbReference>